<dbReference type="AlphaFoldDB" id="A0A3B0VX91"/>
<gene>
    <name evidence="2" type="ORF">MNBD_GAMMA02-2</name>
</gene>
<evidence type="ECO:0000313" key="2">
    <source>
        <dbReference type="EMBL" id="VAW48248.1"/>
    </source>
</evidence>
<evidence type="ECO:0000259" key="1">
    <source>
        <dbReference type="SMART" id="SM00867"/>
    </source>
</evidence>
<accession>A0A3B0VX91</accession>
<reference evidence="2" key="1">
    <citation type="submission" date="2018-06" db="EMBL/GenBank/DDBJ databases">
        <authorList>
            <person name="Zhirakovskaya E."/>
        </authorList>
    </citation>
    <scope>NUCLEOTIDE SEQUENCE</scope>
</reference>
<name>A0A3B0VX91_9ZZZZ</name>
<protein>
    <submittedName>
        <fullName evidence="2">Protein yceI</fullName>
    </submittedName>
</protein>
<proteinExistence type="predicted"/>
<sequence>MKYLLIGLLLTTATFASADKYTVDTKGAHAFVQFKIKHLGFSWLYGRFDSFSGEFDFDEANPEKASIEMTIETNSVNSNHTARDKHLRGDDFLNVDANPTATFKSKSFMPTENGHGKMIGDLTINGVTNEETLSVEFIGGGKDPWGGNRRGYEATAEITLSDYKIKKSLGPAAETLLLTVSVEGIKQ</sequence>
<dbReference type="EMBL" id="UOFA01000397">
    <property type="protein sequence ID" value="VAW48248.1"/>
    <property type="molecule type" value="Genomic_DNA"/>
</dbReference>
<dbReference type="NCBIfam" id="NF002994">
    <property type="entry name" value="PRK03757.1"/>
    <property type="match status" value="1"/>
</dbReference>
<dbReference type="InterPro" id="IPR007372">
    <property type="entry name" value="Lipid/polyisoprenoid-bd_YceI"/>
</dbReference>
<dbReference type="InterPro" id="IPR036761">
    <property type="entry name" value="TTHA0802/YceI-like_sf"/>
</dbReference>
<dbReference type="PANTHER" id="PTHR34406:SF1">
    <property type="entry name" value="PROTEIN YCEI"/>
    <property type="match status" value="1"/>
</dbReference>
<dbReference type="Gene3D" id="2.40.128.110">
    <property type="entry name" value="Lipid/polyisoprenoid-binding, YceI-like"/>
    <property type="match status" value="1"/>
</dbReference>
<organism evidence="2">
    <name type="scientific">hydrothermal vent metagenome</name>
    <dbReference type="NCBI Taxonomy" id="652676"/>
    <lineage>
        <taxon>unclassified sequences</taxon>
        <taxon>metagenomes</taxon>
        <taxon>ecological metagenomes</taxon>
    </lineage>
</organism>
<dbReference type="PANTHER" id="PTHR34406">
    <property type="entry name" value="PROTEIN YCEI"/>
    <property type="match status" value="1"/>
</dbReference>
<dbReference type="Pfam" id="PF04264">
    <property type="entry name" value="YceI"/>
    <property type="match status" value="1"/>
</dbReference>
<dbReference type="SMART" id="SM00867">
    <property type="entry name" value="YceI"/>
    <property type="match status" value="1"/>
</dbReference>
<feature type="domain" description="Lipid/polyisoprenoid-binding YceI-like" evidence="1">
    <location>
        <begin position="20"/>
        <end position="185"/>
    </location>
</feature>
<dbReference type="SUPFAM" id="SSF101874">
    <property type="entry name" value="YceI-like"/>
    <property type="match status" value="1"/>
</dbReference>